<sequence>MATLFIIGNGFDLAHGLPTSYNHFKEYLRTEYDYDYNEKPLLWEQSTTMPDGDEKYELKECAHIIDHMVSNVGRGLTSIELWSDFEKALGLLDFQEIEEEIFEQYDNEGDVNPFKTGNLYEDAYGDLEKIMKYVKKLFKEWIKTVEIPELYDSLSNMDVYETLSDLFETVDDPIFLTFNYTDTLEILYREEKITHIHGSVNNPIIGHGDNTIVEELAYHQDEFINRISADLSKPCKSIVEQNSNFFKDIENDITDIYTYGFSFSDVDAIYIKEIIKRMDTKNVVWFLQNYNLNNHEEYKEKLLKYGFKGEFSTF</sequence>
<reference evidence="1 2" key="1">
    <citation type="submission" date="2017-05" db="EMBL/GenBank/DDBJ databases">
        <title>Vagococcus spp. assemblies.</title>
        <authorList>
            <person name="Gulvik C.A."/>
        </authorList>
    </citation>
    <scope>NUCLEOTIDE SEQUENCE [LARGE SCALE GENOMIC DNA]</scope>
    <source>
        <strain evidence="1 2">DSM 24756</strain>
    </source>
</reference>
<evidence type="ECO:0000313" key="2">
    <source>
        <dbReference type="Proteomes" id="UP000288669"/>
    </source>
</evidence>
<dbReference type="AlphaFoldDB" id="A0A430AHE4"/>
<comment type="caution">
    <text evidence="1">The sequence shown here is derived from an EMBL/GenBank/DDBJ whole genome shotgun (WGS) entry which is preliminary data.</text>
</comment>
<dbReference type="InterPro" id="IPR025935">
    <property type="entry name" value="AbiH"/>
</dbReference>
<name>A0A430AHE4_9ENTE</name>
<evidence type="ECO:0008006" key="3">
    <source>
        <dbReference type="Google" id="ProtNLM"/>
    </source>
</evidence>
<dbReference type="OrthoDB" id="9810135at2"/>
<dbReference type="RefSeq" id="WP_126825192.1">
    <property type="nucleotide sequence ID" value="NZ_JBHLWU010000002.1"/>
</dbReference>
<dbReference type="Proteomes" id="UP000288669">
    <property type="component" value="Unassembled WGS sequence"/>
</dbReference>
<evidence type="ECO:0000313" key="1">
    <source>
        <dbReference type="EMBL" id="RSU07293.1"/>
    </source>
</evidence>
<organism evidence="1 2">
    <name type="scientific">Vagococcus entomophilus</name>
    <dbReference type="NCBI Taxonomy" id="1160095"/>
    <lineage>
        <taxon>Bacteria</taxon>
        <taxon>Bacillati</taxon>
        <taxon>Bacillota</taxon>
        <taxon>Bacilli</taxon>
        <taxon>Lactobacillales</taxon>
        <taxon>Enterococcaceae</taxon>
        <taxon>Vagococcus</taxon>
    </lineage>
</organism>
<gene>
    <name evidence="1" type="ORF">CBF30_08560</name>
</gene>
<proteinExistence type="predicted"/>
<dbReference type="EMBL" id="NGJZ01000002">
    <property type="protein sequence ID" value="RSU07293.1"/>
    <property type="molecule type" value="Genomic_DNA"/>
</dbReference>
<accession>A0A430AHE4</accession>
<dbReference type="Pfam" id="PF14253">
    <property type="entry name" value="AbiH"/>
    <property type="match status" value="1"/>
</dbReference>
<protein>
    <recommendedName>
        <fullName evidence="3">Bacteriophage abortive infection AbiH</fullName>
    </recommendedName>
</protein>
<keyword evidence="2" id="KW-1185">Reference proteome</keyword>